<evidence type="ECO:0000313" key="8">
    <source>
        <dbReference type="EMBL" id="MCC2138002.1"/>
    </source>
</evidence>
<gene>
    <name evidence="8" type="ORF">LKD31_13470</name>
</gene>
<dbReference type="Pfam" id="PF01120">
    <property type="entry name" value="Alpha_L_fucos"/>
    <property type="match status" value="1"/>
</dbReference>
<dbReference type="Gene3D" id="3.20.20.80">
    <property type="entry name" value="Glycosidases"/>
    <property type="match status" value="1"/>
</dbReference>
<dbReference type="RefSeq" id="WP_176820891.1">
    <property type="nucleotide sequence ID" value="NZ_JAJEQC010000023.1"/>
</dbReference>
<keyword evidence="4" id="KW-0732">Signal</keyword>
<evidence type="ECO:0000256" key="5">
    <source>
        <dbReference type="ARBA" id="ARBA00022801"/>
    </source>
</evidence>
<dbReference type="InterPro" id="IPR000933">
    <property type="entry name" value="Glyco_hydro_29"/>
</dbReference>
<dbReference type="InterPro" id="IPR017853">
    <property type="entry name" value="GH"/>
</dbReference>
<dbReference type="InterPro" id="IPR016286">
    <property type="entry name" value="FUC_metazoa-typ"/>
</dbReference>
<evidence type="ECO:0000256" key="2">
    <source>
        <dbReference type="ARBA" id="ARBA00007951"/>
    </source>
</evidence>
<comment type="similarity">
    <text evidence="2">Belongs to the glycosyl hydrolase 29 family.</text>
</comment>
<dbReference type="PANTHER" id="PTHR10030">
    <property type="entry name" value="ALPHA-L-FUCOSIDASE"/>
    <property type="match status" value="1"/>
</dbReference>
<dbReference type="Proteomes" id="UP001199424">
    <property type="component" value="Unassembled WGS sequence"/>
</dbReference>
<dbReference type="SMART" id="SM00812">
    <property type="entry name" value="Alpha_L_fucos"/>
    <property type="match status" value="1"/>
</dbReference>
<organism evidence="8 9">
    <name type="scientific">Hominenteromicrobium mulieris</name>
    <dbReference type="NCBI Taxonomy" id="2885357"/>
    <lineage>
        <taxon>Bacteria</taxon>
        <taxon>Bacillati</taxon>
        <taxon>Bacillota</taxon>
        <taxon>Clostridia</taxon>
        <taxon>Eubacteriales</taxon>
        <taxon>Oscillospiraceae</taxon>
        <taxon>Hominenteromicrobium</taxon>
    </lineage>
</organism>
<evidence type="ECO:0000256" key="4">
    <source>
        <dbReference type="ARBA" id="ARBA00022729"/>
    </source>
</evidence>
<evidence type="ECO:0000256" key="1">
    <source>
        <dbReference type="ARBA" id="ARBA00004071"/>
    </source>
</evidence>
<reference evidence="8" key="1">
    <citation type="submission" date="2021-10" db="EMBL/GenBank/DDBJ databases">
        <title>Anaerobic single-cell dispensing facilitates the cultivation of human gut bacteria.</title>
        <authorList>
            <person name="Afrizal A."/>
        </authorList>
    </citation>
    <scope>NUCLEOTIDE SEQUENCE</scope>
    <source>
        <strain evidence="8">CLA-AA-H250</strain>
    </source>
</reference>
<evidence type="ECO:0000256" key="3">
    <source>
        <dbReference type="ARBA" id="ARBA00012662"/>
    </source>
</evidence>
<evidence type="ECO:0000259" key="7">
    <source>
        <dbReference type="Pfam" id="PF01120"/>
    </source>
</evidence>
<dbReference type="EMBL" id="JAJEQC010000023">
    <property type="protein sequence ID" value="MCC2138002.1"/>
    <property type="molecule type" value="Genomic_DNA"/>
</dbReference>
<protein>
    <recommendedName>
        <fullName evidence="3">alpha-L-fucosidase</fullName>
        <ecNumber evidence="3">3.2.1.51</ecNumber>
    </recommendedName>
</protein>
<keyword evidence="6" id="KW-0326">Glycosidase</keyword>
<dbReference type="SUPFAM" id="SSF51445">
    <property type="entry name" value="(Trans)glycosidases"/>
    <property type="match status" value="1"/>
</dbReference>
<keyword evidence="9" id="KW-1185">Reference proteome</keyword>
<evidence type="ECO:0000256" key="6">
    <source>
        <dbReference type="ARBA" id="ARBA00023295"/>
    </source>
</evidence>
<dbReference type="PANTHER" id="PTHR10030:SF37">
    <property type="entry name" value="ALPHA-L-FUCOSIDASE-RELATED"/>
    <property type="match status" value="1"/>
</dbReference>
<name>A0AAE3DJR0_9FIRM</name>
<dbReference type="GO" id="GO:0016139">
    <property type="term" value="P:glycoside catabolic process"/>
    <property type="evidence" value="ECO:0007669"/>
    <property type="project" value="TreeGrafter"/>
</dbReference>
<accession>A0AAE3DJR0</accession>
<dbReference type="AlphaFoldDB" id="A0AAE3DJR0"/>
<dbReference type="InterPro" id="IPR057739">
    <property type="entry name" value="Glyco_hydro_29_N"/>
</dbReference>
<dbReference type="GO" id="GO:0006004">
    <property type="term" value="P:fucose metabolic process"/>
    <property type="evidence" value="ECO:0007669"/>
    <property type="project" value="InterPro"/>
</dbReference>
<keyword evidence="5" id="KW-0378">Hydrolase</keyword>
<sequence>MNNIEWFREAKYGMMVHFGLYSMLAGEYRGRRTPYDYGEWIQSAFAIPNREMEQLAGAFNPVYFNAEEWVKLAKECGMTYFVVTSKHHEGFALFDSDCDAYNIKKATPFGRDLIAELAEACYKHGLKLGLYYSQELDWHHPHGGGYDKTTGCAGTAWYNNWDFPGADNKDYSICFNEKIKPQVKEIMTKYGDICLIWFDTPGVMTKAQSQELYDLVKQYQPDCLVNSRLGNGVYDYVSLGDNEIPAERPAEISKERAGDMQSMNDLFGFKYSPYNLYETAATLNDTWGFKYYDHNWKTPEQILANKQKLNGMGVNYLLNVGPDALGRIPSYSVDILRRVRELETQLLR</sequence>
<comment type="function">
    <text evidence="1">Alpha-L-fucosidase is responsible for hydrolyzing the alpha-1,6-linked fucose joined to the reducing-end N-acetylglucosamine of the carbohydrate moieties of glycoproteins.</text>
</comment>
<dbReference type="PIRSF" id="PIRSF001092">
    <property type="entry name" value="Alpha-L-fucosidase"/>
    <property type="match status" value="1"/>
</dbReference>
<dbReference type="GO" id="GO:0004560">
    <property type="term" value="F:alpha-L-fucosidase activity"/>
    <property type="evidence" value="ECO:0007669"/>
    <property type="project" value="InterPro"/>
</dbReference>
<comment type="caution">
    <text evidence="8">The sequence shown here is derived from an EMBL/GenBank/DDBJ whole genome shotgun (WGS) entry which is preliminary data.</text>
</comment>
<feature type="domain" description="Glycoside hydrolase family 29 N-terminal" evidence="7">
    <location>
        <begin position="5"/>
        <end position="339"/>
    </location>
</feature>
<proteinExistence type="inferred from homology"/>
<dbReference type="GO" id="GO:0005764">
    <property type="term" value="C:lysosome"/>
    <property type="evidence" value="ECO:0007669"/>
    <property type="project" value="TreeGrafter"/>
</dbReference>
<evidence type="ECO:0000313" key="9">
    <source>
        <dbReference type="Proteomes" id="UP001199424"/>
    </source>
</evidence>
<dbReference type="EC" id="3.2.1.51" evidence="3"/>